<comment type="caution">
    <text evidence="1">The sequence shown here is derived from an EMBL/GenBank/DDBJ whole genome shotgun (WGS) entry which is preliminary data.</text>
</comment>
<organism evidence="1">
    <name type="scientific">marine sediment metagenome</name>
    <dbReference type="NCBI Taxonomy" id="412755"/>
    <lineage>
        <taxon>unclassified sequences</taxon>
        <taxon>metagenomes</taxon>
        <taxon>ecological metagenomes</taxon>
    </lineage>
</organism>
<gene>
    <name evidence="1" type="ORF">S12H4_39389</name>
</gene>
<protein>
    <submittedName>
        <fullName evidence="1">Uncharacterized protein</fullName>
    </submittedName>
</protein>
<accession>X1UJ00</accession>
<sequence>MLKSKPLYLLIVCSNCIATRHFKPKDDGSDIYSCPVCGFEVEYNDGVVTKVAAFSKPEVERTVRNPYGRRGKPL</sequence>
<dbReference type="AlphaFoldDB" id="X1UJ00"/>
<proteinExistence type="predicted"/>
<reference evidence="1" key="1">
    <citation type="journal article" date="2014" name="Front. Microbiol.">
        <title>High frequency of phylogenetically diverse reductive dehalogenase-homologous genes in deep subseafloor sedimentary metagenomes.</title>
        <authorList>
            <person name="Kawai M."/>
            <person name="Futagami T."/>
            <person name="Toyoda A."/>
            <person name="Takaki Y."/>
            <person name="Nishi S."/>
            <person name="Hori S."/>
            <person name="Arai W."/>
            <person name="Tsubouchi T."/>
            <person name="Morono Y."/>
            <person name="Uchiyama I."/>
            <person name="Ito T."/>
            <person name="Fujiyama A."/>
            <person name="Inagaki F."/>
            <person name="Takami H."/>
        </authorList>
    </citation>
    <scope>NUCLEOTIDE SEQUENCE</scope>
    <source>
        <strain evidence="1">Expedition CK06-06</strain>
    </source>
</reference>
<dbReference type="EMBL" id="BARW01023803">
    <property type="protein sequence ID" value="GAI99875.1"/>
    <property type="molecule type" value="Genomic_DNA"/>
</dbReference>
<name>X1UJ00_9ZZZZ</name>
<evidence type="ECO:0000313" key="1">
    <source>
        <dbReference type="EMBL" id="GAI99875.1"/>
    </source>
</evidence>